<evidence type="ECO:0000259" key="1">
    <source>
        <dbReference type="Pfam" id="PF01370"/>
    </source>
</evidence>
<feature type="domain" description="NAD-dependent epimerase/dehydratase" evidence="1">
    <location>
        <begin position="8"/>
        <end position="225"/>
    </location>
</feature>
<dbReference type="PANTHER" id="PTHR43245">
    <property type="entry name" value="BIFUNCTIONAL POLYMYXIN RESISTANCE PROTEIN ARNA"/>
    <property type="match status" value="1"/>
</dbReference>
<dbReference type="InterPro" id="IPR036291">
    <property type="entry name" value="NAD(P)-bd_dom_sf"/>
</dbReference>
<dbReference type="PANTHER" id="PTHR43245:SF58">
    <property type="entry name" value="BLL5923 PROTEIN"/>
    <property type="match status" value="1"/>
</dbReference>
<reference evidence="2 3" key="1">
    <citation type="submission" date="2018-03" db="EMBL/GenBank/DDBJ databases">
        <title>Whole genome sequencing of Histamine producing bacteria.</title>
        <authorList>
            <person name="Butler K."/>
        </authorList>
    </citation>
    <scope>NUCLEOTIDE SEQUENCE [LARGE SCALE GENOMIC DNA]</scope>
    <source>
        <strain evidence="2 3">JCM 13586</strain>
    </source>
</reference>
<gene>
    <name evidence="2" type="ORF">C9I99_24245</name>
</gene>
<organism evidence="2 3">
    <name type="scientific">Photobacterium lutimaris</name>
    <dbReference type="NCBI Taxonomy" id="388278"/>
    <lineage>
        <taxon>Bacteria</taxon>
        <taxon>Pseudomonadati</taxon>
        <taxon>Pseudomonadota</taxon>
        <taxon>Gammaproteobacteria</taxon>
        <taxon>Vibrionales</taxon>
        <taxon>Vibrionaceae</taxon>
        <taxon>Photobacterium</taxon>
    </lineage>
</organism>
<comment type="caution">
    <text evidence="2">The sequence shown here is derived from an EMBL/GenBank/DDBJ whole genome shotgun (WGS) entry which is preliminary data.</text>
</comment>
<dbReference type="Gene3D" id="3.40.50.720">
    <property type="entry name" value="NAD(P)-binding Rossmann-like Domain"/>
    <property type="match status" value="1"/>
</dbReference>
<evidence type="ECO:0000313" key="2">
    <source>
        <dbReference type="EMBL" id="PSU29848.1"/>
    </source>
</evidence>
<dbReference type="SUPFAM" id="SSF51735">
    <property type="entry name" value="NAD(P)-binding Rossmann-fold domains"/>
    <property type="match status" value="1"/>
</dbReference>
<accession>A0A2T3INC5</accession>
<name>A0A2T3INC5_9GAMM</name>
<dbReference type="InterPro" id="IPR050177">
    <property type="entry name" value="Lipid_A_modif_metabolic_enz"/>
</dbReference>
<protein>
    <recommendedName>
        <fullName evidence="1">NAD-dependent epimerase/dehydratase domain-containing protein</fullName>
    </recommendedName>
</protein>
<dbReference type="Proteomes" id="UP000241222">
    <property type="component" value="Unassembled WGS sequence"/>
</dbReference>
<keyword evidence="3" id="KW-1185">Reference proteome</keyword>
<proteinExistence type="predicted"/>
<dbReference type="EMBL" id="PYMH01000018">
    <property type="protein sequence ID" value="PSU29848.1"/>
    <property type="molecule type" value="Genomic_DNA"/>
</dbReference>
<dbReference type="OrthoDB" id="9801056at2"/>
<dbReference type="AlphaFoldDB" id="A0A2T3INC5"/>
<evidence type="ECO:0000313" key="3">
    <source>
        <dbReference type="Proteomes" id="UP000241222"/>
    </source>
</evidence>
<sequence length="317" mass="34187">MGTFLSKVIVTGATGFLGKQLIPVCTERGYKVYPVQRQATASPEIIVMDIAPDSNWHPHLDNVDVIIHCAGRAHVMSESAVDPITEYREVNTAGTLQLAAQAAEAGVKRFIFISSIKVNGEATEPGRAFTTNVEHAPEDPYGLSKYEAELGLRQLAAQTGMEVVIIRPPLVYGPGVKANFASLIKLAGKGLPLPLGAVQNLRSMVFVGNLIDLIVTCISNPNAANKTFLASDDDDLSTTRLLEELAYAMNKPSRLLPVPSSWLLTLTKLIGKPAIGQRLCGNLQLDISHTKSCLGWTPPYSVAEGLKQTVTDESRQK</sequence>
<dbReference type="CDD" id="cd05232">
    <property type="entry name" value="UDP_G4E_4_SDR_e"/>
    <property type="match status" value="1"/>
</dbReference>
<dbReference type="Pfam" id="PF01370">
    <property type="entry name" value="Epimerase"/>
    <property type="match status" value="1"/>
</dbReference>
<dbReference type="InterPro" id="IPR001509">
    <property type="entry name" value="Epimerase_deHydtase"/>
</dbReference>